<evidence type="ECO:0000313" key="4">
    <source>
        <dbReference type="EMBL" id="ADE39449.1"/>
    </source>
</evidence>
<evidence type="ECO:0000259" key="3">
    <source>
        <dbReference type="Pfam" id="PF12849"/>
    </source>
</evidence>
<sequence>MRKSIIISGVLAGMMLAGTAQARDYISISGSSTVLPFATIVAERLGRNPDFKTPVVESGGSSVGKKSVCDGVGTEFTDIGNASSRMKEKELAYCGTNGVKLTEIKVGYDGIVVAGSKAGELLTISKADLGKALTAMVPASEVRNYKTDVMVPNPFTKWSEINPDLPDIAIRVYGPPTTSGTRASFAEMVNEKGYCGKDDEAKRVLKIMGEKAKICRAMRTDGVYVEAGEQDNLIVQKLQEDPTSYGIFGFSYLDQNADTLQGAVISGTAPTFDNIATDNYSVSRALYFYVKHQHMGVIPGVADYMNEWTKHWDEDGILAESGMIPMPAAERASYAAAMKDLPLLTADMLK</sequence>
<dbReference type="STRING" id="488538.SAR116_1206"/>
<dbReference type="Pfam" id="PF12849">
    <property type="entry name" value="PBP_like_2"/>
    <property type="match status" value="1"/>
</dbReference>
<gene>
    <name evidence="4" type="ordered locus">SAR116_1206</name>
</gene>
<reference evidence="4 5" key="1">
    <citation type="journal article" date="2010" name="J. Bacteriol.">
        <title>Complete genome sequence of "Candidatus Puniceispirillum marinum" IMCC1322, a representative of the SAR116 clade in the Alphaproteobacteria.</title>
        <authorList>
            <person name="Oh H.M."/>
            <person name="Kwon K.K."/>
            <person name="Kang I."/>
            <person name="Kang S.G."/>
            <person name="Lee J.H."/>
            <person name="Kim S.J."/>
            <person name="Cho J.C."/>
        </authorList>
    </citation>
    <scope>NUCLEOTIDE SEQUENCE [LARGE SCALE GENOMIC DNA]</scope>
    <source>
        <strain evidence="4 5">IMCC1322</strain>
    </source>
</reference>
<feature type="chain" id="PRO_5003070133" evidence="2">
    <location>
        <begin position="23"/>
        <end position="350"/>
    </location>
</feature>
<dbReference type="EMBL" id="CP001751">
    <property type="protein sequence ID" value="ADE39449.1"/>
    <property type="molecule type" value="Genomic_DNA"/>
</dbReference>
<accession>D5BT52</accession>
<dbReference type="InterPro" id="IPR024370">
    <property type="entry name" value="PBP_domain"/>
</dbReference>
<protein>
    <submittedName>
        <fullName evidence="4">Phosphate binding protein, putative</fullName>
    </submittedName>
</protein>
<name>D5BT52_PUNMI</name>
<evidence type="ECO:0000313" key="5">
    <source>
        <dbReference type="Proteomes" id="UP000007460"/>
    </source>
</evidence>
<dbReference type="RefSeq" id="WP_013046078.1">
    <property type="nucleotide sequence ID" value="NC_014010.1"/>
</dbReference>
<feature type="domain" description="PBP" evidence="3">
    <location>
        <begin position="18"/>
        <end position="307"/>
    </location>
</feature>
<organism evidence="4 5">
    <name type="scientific">Puniceispirillum marinum (strain IMCC1322)</name>
    <dbReference type="NCBI Taxonomy" id="488538"/>
    <lineage>
        <taxon>Bacteria</taxon>
        <taxon>Pseudomonadati</taxon>
        <taxon>Pseudomonadota</taxon>
        <taxon>Alphaproteobacteria</taxon>
        <taxon>Candidatus Puniceispirillales</taxon>
        <taxon>Candidatus Puniceispirillaceae</taxon>
        <taxon>Candidatus Puniceispirillum</taxon>
    </lineage>
</organism>
<feature type="signal peptide" evidence="2">
    <location>
        <begin position="1"/>
        <end position="22"/>
    </location>
</feature>
<dbReference type="AlphaFoldDB" id="D5BT52"/>
<keyword evidence="1 2" id="KW-0732">Signal</keyword>
<dbReference type="PANTHER" id="PTHR30570:SF1">
    <property type="entry name" value="PHOSPHATE-BINDING PROTEIN PSTS"/>
    <property type="match status" value="1"/>
</dbReference>
<dbReference type="Gene3D" id="3.40.190.10">
    <property type="entry name" value="Periplasmic binding protein-like II"/>
    <property type="match status" value="2"/>
</dbReference>
<dbReference type="PANTHER" id="PTHR30570">
    <property type="entry name" value="PERIPLASMIC PHOSPHATE BINDING COMPONENT OF PHOSPHATE ABC TRANSPORTER"/>
    <property type="match status" value="1"/>
</dbReference>
<evidence type="ECO:0000256" key="1">
    <source>
        <dbReference type="ARBA" id="ARBA00022729"/>
    </source>
</evidence>
<dbReference type="OrthoDB" id="9790048at2"/>
<dbReference type="Proteomes" id="UP000007460">
    <property type="component" value="Chromosome"/>
</dbReference>
<dbReference type="HOGENOM" id="CLU_026228_0_0_5"/>
<evidence type="ECO:0000256" key="2">
    <source>
        <dbReference type="SAM" id="SignalP"/>
    </source>
</evidence>
<dbReference type="InterPro" id="IPR050811">
    <property type="entry name" value="Phosphate_ABC_transporter"/>
</dbReference>
<dbReference type="SUPFAM" id="SSF53850">
    <property type="entry name" value="Periplasmic binding protein-like II"/>
    <property type="match status" value="1"/>
</dbReference>
<dbReference type="KEGG" id="apb:SAR116_1206"/>
<keyword evidence="5" id="KW-1185">Reference proteome</keyword>
<dbReference type="eggNOG" id="COG0226">
    <property type="taxonomic scope" value="Bacteria"/>
</dbReference>
<proteinExistence type="predicted"/>